<dbReference type="EMBL" id="ABXX02000008">
    <property type="protein sequence ID" value="EEG69905.1"/>
    <property type="molecule type" value="Genomic_DNA"/>
</dbReference>
<comment type="caution">
    <text evidence="2">The sequence shown here is derived from an EMBL/GenBank/DDBJ whole genome shotgun (WGS) entry which is preliminary data.</text>
</comment>
<dbReference type="eggNOG" id="ENOG5032MNW">
    <property type="taxonomic scope" value="Bacteria"/>
</dbReference>
<sequence>MKCQVNLGKDDCDFNGNVYVIIFLAILWSQEILSDRKKHARRRQQMKLVIPSKVTVQGNRNM</sequence>
<evidence type="ECO:0000256" key="1">
    <source>
        <dbReference type="SAM" id="Phobius"/>
    </source>
</evidence>
<proteinExistence type="predicted"/>
<keyword evidence="1" id="KW-0472">Membrane</keyword>
<keyword evidence="1" id="KW-0812">Transmembrane</keyword>
<reference evidence="2 3" key="2">
    <citation type="submission" date="2009-02" db="EMBL/GenBank/DDBJ databases">
        <authorList>
            <person name="Fulton L."/>
            <person name="Clifton S."/>
            <person name="Fulton B."/>
            <person name="Xu J."/>
            <person name="Minx P."/>
            <person name="Pepin K.H."/>
            <person name="Johnson M."/>
            <person name="Bhonagiri V."/>
            <person name="Nash W.E."/>
            <person name="Mardis E.R."/>
            <person name="Wilson R.K."/>
        </authorList>
    </citation>
    <scope>NUCLEOTIDE SEQUENCE [LARGE SCALE GENOMIC DNA]</scope>
    <source>
        <strain evidence="2 3">DSM 20438</strain>
    </source>
</reference>
<keyword evidence="1" id="KW-1133">Transmembrane helix</keyword>
<evidence type="ECO:0000313" key="3">
    <source>
        <dbReference type="Proteomes" id="UP000003875"/>
    </source>
</evidence>
<gene>
    <name evidence="2" type="ORF">BIFPSEUDO_04458</name>
</gene>
<accession>C0BVL0</accession>
<dbReference type="AlphaFoldDB" id="C0BVL0"/>
<evidence type="ECO:0000313" key="2">
    <source>
        <dbReference type="EMBL" id="EEG69905.1"/>
    </source>
</evidence>
<dbReference type="Proteomes" id="UP000003875">
    <property type="component" value="Unassembled WGS sequence"/>
</dbReference>
<name>C0BVL0_BIFPS</name>
<protein>
    <submittedName>
        <fullName evidence="2">Uncharacterized protein</fullName>
    </submittedName>
</protein>
<reference evidence="2 3" key="1">
    <citation type="submission" date="2009-02" db="EMBL/GenBank/DDBJ databases">
        <title>Draft genome sequence of Bifidobacterium pseudocatenulatum (DSM 20438).</title>
        <authorList>
            <person name="Sudarsanam P."/>
            <person name="Ley R."/>
            <person name="Guruge J."/>
            <person name="Turnbaugh P.J."/>
            <person name="Mahowald M."/>
            <person name="Liep D."/>
            <person name="Gordon J."/>
        </authorList>
    </citation>
    <scope>NUCLEOTIDE SEQUENCE [LARGE SCALE GENOMIC DNA]</scope>
    <source>
        <strain evidence="2 3">DSM 20438</strain>
    </source>
</reference>
<feature type="transmembrane region" description="Helical" evidence="1">
    <location>
        <begin position="16"/>
        <end position="33"/>
    </location>
</feature>
<organism evidence="2 3">
    <name type="scientific">Bifidobacterium pseudocatenulatum DSM 20438 = JCM 1200 = LMG 10505</name>
    <dbReference type="NCBI Taxonomy" id="547043"/>
    <lineage>
        <taxon>Bacteria</taxon>
        <taxon>Bacillati</taxon>
        <taxon>Actinomycetota</taxon>
        <taxon>Actinomycetes</taxon>
        <taxon>Bifidobacteriales</taxon>
        <taxon>Bifidobacteriaceae</taxon>
        <taxon>Bifidobacterium</taxon>
    </lineage>
</organism>